<feature type="coiled-coil region" evidence="1">
    <location>
        <begin position="573"/>
        <end position="600"/>
    </location>
</feature>
<evidence type="ECO:0000259" key="3">
    <source>
        <dbReference type="PROSITE" id="PS50235"/>
    </source>
</evidence>
<dbReference type="InterPro" id="IPR050164">
    <property type="entry name" value="Peptidase_C19"/>
</dbReference>
<dbReference type="GO" id="GO:0005829">
    <property type="term" value="C:cytosol"/>
    <property type="evidence" value="ECO:0007669"/>
    <property type="project" value="TreeGrafter"/>
</dbReference>
<proteinExistence type="predicted"/>
<dbReference type="EMBL" id="LDAU01000180">
    <property type="protein sequence ID" value="KRX00934.1"/>
    <property type="molecule type" value="Genomic_DNA"/>
</dbReference>
<sequence>MEQAQKHTKLNLDTNQINKKSNTPEGIVSWFQEMGYDLQVIDLAFKKAGARNQMAYQFQGDENKMIQELMEIIEDINPSEIIDVPYLYNTGEIWDPIQEIKNMNRFTNKDKKIKYVGLSNNANICYFNCILQSFFQNPTFIKQILEIDVNKIQNQIKNKTQSRKGSQNSNKNGENPANPNNLEIEENKEKQTNKESNEENMNSSFNNNNNLRNSRKGSSDNQNSSNPIENEAKKILNNKFVKMVRKLQEYIAQMIIGDLNHINAYELTKMFYNDSGNRIDIGDQKDISEFLNYFFANIANGIQVINKSLNNLDQEEDDSENIDENKISSQNPLHKLLYTNRSVYKTYKDSKTRQVYTQHFTDAQEEQSFITLKQGNGDIYNAWDKYMTEENKEVKFNFQGEEKDCHLEKKYFFPKQPEQLIFIIDRVKWSSLANQGFKTNGLFKFEKQIYIDRFMRENKEKIDGQKGIQDKREELRTLEEDLLNITQFDNENSLPKQLMKMKDFLQLQVEHNSNFESQEIQPTDIKNKIEEDSSSEIEMINQFPAKSQNRSLLYKYQNKDNLLMTIKVLDDFDKKSSKRINKLQEKIKQKKAEIDIFYTEFKEHPYYLQSIFVHQGGAQAGHYYCYVFDFNKDIWIKFSDQDIQETDEQTVFNEALGGEKKDQSAFGLIYIPKSLKETMEKVDLLQYYESLIHPDLKKQIIEQQEKKKKELLKQKNETMVDQIIKLDFQRFNIIKIWQGNNKSKLTQFGQQYQKPFIQKLPIVQNFSVYLFDSIAQGQFEIVRWYILEISFRDMYGISMNDMSYQKDDSNLTANEKEHNYQKMCFIEQMHKRWTVNNNYIPWKEGTLSMKDGQYKYLMNEYVQTYIKALNTYEIYIKLFNAILSQNVKEIFRILAFIDQCEYQRQLLHVIKDHLRTILISQYMHQIEINCVMINQEQVKLNEKKMQSSLQNQSNFSGHQVQNPQSEQKNKIEDEHDSDKLPKNQQILNNLLKQTKNLIQHCIGYVINFSNCQQEDLTILRQVQAWFSDIITNETQNIKELQEYCDDYMQILLETNEFLENYVNQKDNDSIEEEQEEQQSEQEESLKSDSLSANQIQNIAMQKQVQKQQINGKTFMTNPLVQEITKKFKKFFLSKQYKKNWIQDNKIMSERIQQPKFDNLEQIIEKNVTKDHFLWFDNEDEDFLTFEFIEKYIKILPIIQKYTSIGKAITQQENQLTYQQRQKLLEQDSMEN</sequence>
<name>A0A0V0QFE9_PSEPJ</name>
<feature type="compositionally biased region" description="Polar residues" evidence="2">
    <location>
        <begin position="157"/>
        <end position="167"/>
    </location>
</feature>
<dbReference type="GO" id="GO:0005634">
    <property type="term" value="C:nucleus"/>
    <property type="evidence" value="ECO:0007669"/>
    <property type="project" value="TreeGrafter"/>
</dbReference>
<dbReference type="GO" id="GO:0004843">
    <property type="term" value="F:cysteine-type deubiquitinase activity"/>
    <property type="evidence" value="ECO:0007669"/>
    <property type="project" value="InterPro"/>
</dbReference>
<dbReference type="PANTHER" id="PTHR24006:SF644">
    <property type="entry name" value="UBIQUITIN CARBOXYL-TERMINAL HYDROLASE 7"/>
    <property type="match status" value="1"/>
</dbReference>
<evidence type="ECO:0000256" key="2">
    <source>
        <dbReference type="SAM" id="MobiDB-lite"/>
    </source>
</evidence>
<feature type="domain" description="USP" evidence="3">
    <location>
        <begin position="116"/>
        <end position="673"/>
    </location>
</feature>
<feature type="compositionally biased region" description="Basic and acidic residues" evidence="2">
    <location>
        <begin position="967"/>
        <end position="979"/>
    </location>
</feature>
<dbReference type="InterPro" id="IPR028889">
    <property type="entry name" value="USP"/>
</dbReference>
<dbReference type="PROSITE" id="PS00972">
    <property type="entry name" value="USP_1"/>
    <property type="match status" value="1"/>
</dbReference>
<dbReference type="Pfam" id="PF00443">
    <property type="entry name" value="UCH"/>
    <property type="match status" value="1"/>
</dbReference>
<dbReference type="PROSITE" id="PS50235">
    <property type="entry name" value="USP_3"/>
    <property type="match status" value="1"/>
</dbReference>
<reference evidence="4 5" key="1">
    <citation type="journal article" date="2015" name="Sci. Rep.">
        <title>Genome of the facultative scuticociliatosis pathogen Pseudocohnilembus persalinus provides insight into its virulence through horizontal gene transfer.</title>
        <authorList>
            <person name="Xiong J."/>
            <person name="Wang G."/>
            <person name="Cheng J."/>
            <person name="Tian M."/>
            <person name="Pan X."/>
            <person name="Warren A."/>
            <person name="Jiang C."/>
            <person name="Yuan D."/>
            <person name="Miao W."/>
        </authorList>
    </citation>
    <scope>NUCLEOTIDE SEQUENCE [LARGE SCALE GENOMIC DNA]</scope>
    <source>
        <strain evidence="4">36N120E</strain>
    </source>
</reference>
<organism evidence="4 5">
    <name type="scientific">Pseudocohnilembus persalinus</name>
    <name type="common">Ciliate</name>
    <dbReference type="NCBI Taxonomy" id="266149"/>
    <lineage>
        <taxon>Eukaryota</taxon>
        <taxon>Sar</taxon>
        <taxon>Alveolata</taxon>
        <taxon>Ciliophora</taxon>
        <taxon>Intramacronucleata</taxon>
        <taxon>Oligohymenophorea</taxon>
        <taxon>Scuticociliatia</taxon>
        <taxon>Philasterida</taxon>
        <taxon>Pseudocohnilembidae</taxon>
        <taxon>Pseudocohnilembus</taxon>
    </lineage>
</organism>
<dbReference type="InterPro" id="IPR001394">
    <property type="entry name" value="Peptidase_C19_UCH"/>
</dbReference>
<feature type="region of interest" description="Disordered" evidence="2">
    <location>
        <begin position="951"/>
        <end position="979"/>
    </location>
</feature>
<feature type="region of interest" description="Disordered" evidence="2">
    <location>
        <begin position="157"/>
        <end position="230"/>
    </location>
</feature>
<dbReference type="InterPro" id="IPR038765">
    <property type="entry name" value="Papain-like_cys_pep_sf"/>
</dbReference>
<dbReference type="Proteomes" id="UP000054937">
    <property type="component" value="Unassembled WGS sequence"/>
</dbReference>
<comment type="caution">
    <text evidence="4">The sequence shown here is derived from an EMBL/GenBank/DDBJ whole genome shotgun (WGS) entry which is preliminary data.</text>
</comment>
<dbReference type="Gene3D" id="3.90.70.10">
    <property type="entry name" value="Cysteine proteinases"/>
    <property type="match status" value="1"/>
</dbReference>
<keyword evidence="1" id="KW-0175">Coiled coil</keyword>
<accession>A0A0V0QFE9</accession>
<evidence type="ECO:0000313" key="4">
    <source>
        <dbReference type="EMBL" id="KRX00934.1"/>
    </source>
</evidence>
<dbReference type="GO" id="GO:0031647">
    <property type="term" value="P:regulation of protein stability"/>
    <property type="evidence" value="ECO:0007669"/>
    <property type="project" value="TreeGrafter"/>
</dbReference>
<feature type="compositionally biased region" description="Low complexity" evidence="2">
    <location>
        <begin position="168"/>
        <end position="181"/>
    </location>
</feature>
<evidence type="ECO:0000313" key="5">
    <source>
        <dbReference type="Proteomes" id="UP000054937"/>
    </source>
</evidence>
<dbReference type="AlphaFoldDB" id="A0A0V0QFE9"/>
<feature type="compositionally biased region" description="Basic and acidic residues" evidence="2">
    <location>
        <begin position="185"/>
        <end position="197"/>
    </location>
</feature>
<protein>
    <recommendedName>
        <fullName evidence="3">USP domain-containing protein</fullName>
    </recommendedName>
</protein>
<keyword evidence="5" id="KW-1185">Reference proteome</keyword>
<dbReference type="OrthoDB" id="2420415at2759"/>
<dbReference type="SUPFAM" id="SSF54001">
    <property type="entry name" value="Cysteine proteinases"/>
    <property type="match status" value="1"/>
</dbReference>
<feature type="region of interest" description="Disordered" evidence="2">
    <location>
        <begin position="1067"/>
        <end position="1086"/>
    </location>
</feature>
<dbReference type="InParanoid" id="A0A0V0QFE9"/>
<dbReference type="PROSITE" id="PS00973">
    <property type="entry name" value="USP_2"/>
    <property type="match status" value="1"/>
</dbReference>
<feature type="compositionally biased region" description="Acidic residues" evidence="2">
    <location>
        <begin position="1069"/>
        <end position="1082"/>
    </location>
</feature>
<dbReference type="PANTHER" id="PTHR24006">
    <property type="entry name" value="UBIQUITIN CARBOXYL-TERMINAL HYDROLASE"/>
    <property type="match status" value="1"/>
</dbReference>
<dbReference type="InterPro" id="IPR018200">
    <property type="entry name" value="USP_CS"/>
</dbReference>
<gene>
    <name evidence="4" type="ORF">PPERSA_09540</name>
</gene>
<feature type="compositionally biased region" description="Low complexity" evidence="2">
    <location>
        <begin position="199"/>
        <end position="212"/>
    </location>
</feature>
<evidence type="ECO:0000256" key="1">
    <source>
        <dbReference type="SAM" id="Coils"/>
    </source>
</evidence>
<feature type="compositionally biased region" description="Polar residues" evidence="2">
    <location>
        <begin position="951"/>
        <end position="966"/>
    </location>
</feature>
<dbReference type="GO" id="GO:0016579">
    <property type="term" value="P:protein deubiquitination"/>
    <property type="evidence" value="ECO:0007669"/>
    <property type="project" value="InterPro"/>
</dbReference>